<evidence type="ECO:0000256" key="5">
    <source>
        <dbReference type="SAM" id="MobiDB-lite"/>
    </source>
</evidence>
<feature type="transmembrane region" description="Helical" evidence="6">
    <location>
        <begin position="144"/>
        <end position="163"/>
    </location>
</feature>
<sequence length="375" mass="40563">MGDTVVGVVGVKEDQRVNTEVVGKGHGEHPAGGGRPFARLRVPRRPRLWFELLLIAVSYSVYSMIRNAVPDQEVVAQRNAELIWDIQQAMGLAFERAVNHAVNEITWLITGVNYFYATLHFLVTIGVLVWLFRSHPGRYGATRLVLFATTAVALVGYYFFPLAPPRLMEGMDFIDTGLVHNTWGSLSSESMQTVSNQYAAMPSMHIGWSVWCGITLVMLARRRWVRLLGALYPVATLFVIVATANHFWLDAVGGVICLAFGFLVSGLWFGRLCYRLPREPVGHDTPTHTGGGTPGGTGGPADAPRGARTAGAAPGPVEDPDPGANAAPHGEGESGSEDRDPPHPNRTVDRPGTVGVRPRLPLEVGPTPSPRPPAV</sequence>
<keyword evidence="2 6" id="KW-0812">Transmembrane</keyword>
<dbReference type="InterPro" id="IPR026841">
    <property type="entry name" value="Aur1/Ipt1"/>
</dbReference>
<feature type="compositionally biased region" description="Gly residues" evidence="5">
    <location>
        <begin position="289"/>
        <end position="299"/>
    </location>
</feature>
<feature type="domain" description="Inositolphosphotransferase Aur1/Ipt1" evidence="7">
    <location>
        <begin position="83"/>
        <end position="263"/>
    </location>
</feature>
<reference evidence="9" key="1">
    <citation type="submission" date="2019-10" db="EMBL/GenBank/DDBJ databases">
        <title>Streptomyces sp. nov., a novel actinobacterium isolated from alkaline environment.</title>
        <authorList>
            <person name="Golinska P."/>
        </authorList>
    </citation>
    <scope>NUCLEOTIDE SEQUENCE [LARGE SCALE GENOMIC DNA]</scope>
    <source>
        <strain evidence="9">DSM 42108</strain>
    </source>
</reference>
<dbReference type="Proteomes" id="UP000530234">
    <property type="component" value="Unassembled WGS sequence"/>
</dbReference>
<dbReference type="EMBL" id="VKHS01000011">
    <property type="protein sequence ID" value="MBB0228175.1"/>
    <property type="molecule type" value="Genomic_DNA"/>
</dbReference>
<feature type="transmembrane region" description="Helical" evidence="6">
    <location>
        <begin position="114"/>
        <end position="132"/>
    </location>
</feature>
<comment type="caution">
    <text evidence="8">The sequence shown here is derived from an EMBL/GenBank/DDBJ whole genome shotgun (WGS) entry which is preliminary data.</text>
</comment>
<organism evidence="8 9">
    <name type="scientific">Streptomyces calidiresistens</name>
    <dbReference type="NCBI Taxonomy" id="1485586"/>
    <lineage>
        <taxon>Bacteria</taxon>
        <taxon>Bacillati</taxon>
        <taxon>Actinomycetota</taxon>
        <taxon>Actinomycetes</taxon>
        <taxon>Kitasatosporales</taxon>
        <taxon>Streptomycetaceae</taxon>
        <taxon>Streptomyces</taxon>
    </lineage>
</organism>
<feature type="transmembrane region" description="Helical" evidence="6">
    <location>
        <begin position="48"/>
        <end position="65"/>
    </location>
</feature>
<keyword evidence="9" id="KW-1185">Reference proteome</keyword>
<feature type="region of interest" description="Disordered" evidence="5">
    <location>
        <begin position="283"/>
        <end position="375"/>
    </location>
</feature>
<dbReference type="Pfam" id="PF14378">
    <property type="entry name" value="PAP2_3"/>
    <property type="match status" value="1"/>
</dbReference>
<feature type="transmembrane region" description="Helical" evidence="6">
    <location>
        <begin position="227"/>
        <end position="245"/>
    </location>
</feature>
<feature type="compositionally biased region" description="Basic and acidic residues" evidence="5">
    <location>
        <begin position="330"/>
        <end position="349"/>
    </location>
</feature>
<dbReference type="CDD" id="cd03386">
    <property type="entry name" value="PAP2_Aur1_like"/>
    <property type="match status" value="1"/>
</dbReference>
<evidence type="ECO:0000256" key="4">
    <source>
        <dbReference type="ARBA" id="ARBA00023136"/>
    </source>
</evidence>
<protein>
    <recommendedName>
        <fullName evidence="7">Inositolphosphotransferase Aur1/Ipt1 domain-containing protein</fullName>
    </recommendedName>
</protein>
<dbReference type="PANTHER" id="PTHR31310:SF7">
    <property type="entry name" value="PA-PHOSPHATASE RELATED-FAMILY PROTEIN DDB_G0268928"/>
    <property type="match status" value="1"/>
</dbReference>
<evidence type="ECO:0000256" key="2">
    <source>
        <dbReference type="ARBA" id="ARBA00022692"/>
    </source>
</evidence>
<feature type="compositionally biased region" description="Low complexity" evidence="5">
    <location>
        <begin position="300"/>
        <end position="316"/>
    </location>
</feature>
<proteinExistence type="predicted"/>
<evidence type="ECO:0000256" key="1">
    <source>
        <dbReference type="ARBA" id="ARBA00004141"/>
    </source>
</evidence>
<feature type="transmembrane region" description="Helical" evidence="6">
    <location>
        <begin position="198"/>
        <end position="220"/>
    </location>
</feature>
<keyword evidence="4 6" id="KW-0472">Membrane</keyword>
<evidence type="ECO:0000256" key="6">
    <source>
        <dbReference type="SAM" id="Phobius"/>
    </source>
</evidence>
<feature type="transmembrane region" description="Helical" evidence="6">
    <location>
        <begin position="251"/>
        <end position="270"/>
    </location>
</feature>
<gene>
    <name evidence="8" type="ORF">FOE67_01280</name>
</gene>
<dbReference type="PANTHER" id="PTHR31310">
    <property type="match status" value="1"/>
</dbReference>
<name>A0A7W3SZM9_9ACTN</name>
<dbReference type="AlphaFoldDB" id="A0A7W3SZM9"/>
<keyword evidence="3 6" id="KW-1133">Transmembrane helix</keyword>
<accession>A0A7W3SZM9</accession>
<evidence type="ECO:0000313" key="8">
    <source>
        <dbReference type="EMBL" id="MBB0228175.1"/>
    </source>
</evidence>
<comment type="subcellular location">
    <subcellularLocation>
        <location evidence="1">Membrane</location>
        <topology evidence="1">Multi-pass membrane protein</topology>
    </subcellularLocation>
</comment>
<evidence type="ECO:0000259" key="7">
    <source>
        <dbReference type="Pfam" id="PF14378"/>
    </source>
</evidence>
<dbReference type="InterPro" id="IPR052185">
    <property type="entry name" value="IPC_Synthase-Related"/>
</dbReference>
<evidence type="ECO:0000256" key="3">
    <source>
        <dbReference type="ARBA" id="ARBA00022989"/>
    </source>
</evidence>
<dbReference type="GO" id="GO:0016020">
    <property type="term" value="C:membrane"/>
    <property type="evidence" value="ECO:0007669"/>
    <property type="project" value="UniProtKB-SubCell"/>
</dbReference>
<evidence type="ECO:0000313" key="9">
    <source>
        <dbReference type="Proteomes" id="UP000530234"/>
    </source>
</evidence>